<reference evidence="2 3" key="1">
    <citation type="journal article" date="2016" name="Int. J. Syst. Evol. Microbiol.">
        <title>Streptococcuspantholopis sp. nov., isolated from faeces of the Tibetan antelope (Pantholops hodgsonii).</title>
        <authorList>
            <person name="Bai X."/>
            <person name="Xiong Y."/>
            <person name="Lu S."/>
            <person name="Jin D."/>
            <person name="Lai X."/>
            <person name="Yang J."/>
            <person name="Niu L."/>
            <person name="Hu S."/>
            <person name="Meng X."/>
            <person name="Pu J."/>
            <person name="Ye C."/>
            <person name="Xu J."/>
        </authorList>
    </citation>
    <scope>NUCLEOTIDE SEQUENCE [LARGE SCALE GENOMIC DNA]</scope>
    <source>
        <strain evidence="2 3">TA 26</strain>
    </source>
</reference>
<organism evidence="2 3">
    <name type="scientific">Streptococcus pantholopis</name>
    <dbReference type="NCBI Taxonomy" id="1811193"/>
    <lineage>
        <taxon>Bacteria</taxon>
        <taxon>Bacillati</taxon>
        <taxon>Bacillota</taxon>
        <taxon>Bacilli</taxon>
        <taxon>Lactobacillales</taxon>
        <taxon>Streptococcaceae</taxon>
        <taxon>Streptococcus</taxon>
    </lineage>
</organism>
<gene>
    <name evidence="2" type="ORF">A0O21_06380</name>
</gene>
<dbReference type="EMBL" id="CP014699">
    <property type="protein sequence ID" value="AND79675.1"/>
    <property type="molecule type" value="Genomic_DNA"/>
</dbReference>
<reference evidence="3" key="2">
    <citation type="submission" date="2016-03" db="EMBL/GenBank/DDBJ databases">
        <title>Streptococcus antelopensis sp. nov., isolated from the feces of the Tibetan antelope (Pantholops hodgsonii) in Hoh Xil National Nature Reserve, Qinghai, China.</title>
        <authorList>
            <person name="Bai X."/>
        </authorList>
    </citation>
    <scope>NUCLEOTIDE SEQUENCE [LARGE SCALE GENOMIC DNA]</scope>
    <source>
        <strain evidence="3">TA 26</strain>
    </source>
</reference>
<dbReference type="Proteomes" id="UP000077317">
    <property type="component" value="Chromosome"/>
</dbReference>
<dbReference type="KEGG" id="spat:A0O21_06380"/>
<evidence type="ECO:0000313" key="2">
    <source>
        <dbReference type="EMBL" id="AND79675.1"/>
    </source>
</evidence>
<protein>
    <submittedName>
        <fullName evidence="2">Uncharacterized protein</fullName>
    </submittedName>
</protein>
<dbReference type="AlphaFoldDB" id="A0A172Q8F4"/>
<proteinExistence type="predicted"/>
<sequence length="60" mass="6618">MALTQPIAVTKDITKFPLRYQAKLKALSASLKQFAPAAPPLDKAENSYSKHHLQLTVQTP</sequence>
<evidence type="ECO:0000313" key="3">
    <source>
        <dbReference type="Proteomes" id="UP000077317"/>
    </source>
</evidence>
<keyword evidence="3" id="KW-1185">Reference proteome</keyword>
<accession>A0A172Q8F4</accession>
<name>A0A172Q8F4_9STRE</name>
<feature type="region of interest" description="Disordered" evidence="1">
    <location>
        <begin position="41"/>
        <end position="60"/>
    </location>
</feature>
<evidence type="ECO:0000256" key="1">
    <source>
        <dbReference type="SAM" id="MobiDB-lite"/>
    </source>
</evidence>